<dbReference type="GO" id="GO:0004656">
    <property type="term" value="F:procollagen-proline 4-dioxygenase activity"/>
    <property type="evidence" value="ECO:0007669"/>
    <property type="project" value="TreeGrafter"/>
</dbReference>
<evidence type="ECO:0000256" key="1">
    <source>
        <dbReference type="ARBA" id="ARBA00001961"/>
    </source>
</evidence>
<dbReference type="GO" id="GO:0031418">
    <property type="term" value="F:L-ascorbic acid binding"/>
    <property type="evidence" value="ECO:0007669"/>
    <property type="project" value="InterPro"/>
</dbReference>
<keyword evidence="5" id="KW-0408">Iron</keyword>
<keyword evidence="3" id="KW-0223">Dioxygenase</keyword>
<accession>A0A7S4L0M6</accession>
<evidence type="ECO:0000256" key="2">
    <source>
        <dbReference type="ARBA" id="ARBA00022723"/>
    </source>
</evidence>
<dbReference type="EMBL" id="HBKR01021572">
    <property type="protein sequence ID" value="CAE2311377.1"/>
    <property type="molecule type" value="Transcribed_RNA"/>
</dbReference>
<comment type="cofactor">
    <cofactor evidence="1">
        <name>L-ascorbate</name>
        <dbReference type="ChEBI" id="CHEBI:38290"/>
    </cofactor>
</comment>
<dbReference type="SMART" id="SM00702">
    <property type="entry name" value="P4Hc"/>
    <property type="match status" value="1"/>
</dbReference>
<proteinExistence type="predicted"/>
<name>A0A7S4L0M6_9EUKA</name>
<protein>
    <recommendedName>
        <fullName evidence="6">Prolyl 4-hydroxylase alpha subunit domain-containing protein</fullName>
    </recommendedName>
</protein>
<dbReference type="SUPFAM" id="SSF51197">
    <property type="entry name" value="Clavaminate synthase-like"/>
    <property type="match status" value="1"/>
</dbReference>
<dbReference type="InterPro" id="IPR006620">
    <property type="entry name" value="Pro_4_hyd_alph"/>
</dbReference>
<dbReference type="AlphaFoldDB" id="A0A7S4L0M6"/>
<dbReference type="InterPro" id="IPR044862">
    <property type="entry name" value="Pro_4_hyd_alph_FE2OG_OXY"/>
</dbReference>
<evidence type="ECO:0000256" key="5">
    <source>
        <dbReference type="ARBA" id="ARBA00023004"/>
    </source>
</evidence>
<organism evidence="7">
    <name type="scientific">Paramoeba aestuarina</name>
    <dbReference type="NCBI Taxonomy" id="180227"/>
    <lineage>
        <taxon>Eukaryota</taxon>
        <taxon>Amoebozoa</taxon>
        <taxon>Discosea</taxon>
        <taxon>Flabellinia</taxon>
        <taxon>Dactylopodida</taxon>
        <taxon>Paramoebidae</taxon>
        <taxon>Paramoeba</taxon>
    </lineage>
</organism>
<dbReference type="InterPro" id="IPR045054">
    <property type="entry name" value="P4HA-like"/>
</dbReference>
<reference evidence="7" key="1">
    <citation type="submission" date="2021-01" db="EMBL/GenBank/DDBJ databases">
        <authorList>
            <person name="Corre E."/>
            <person name="Pelletier E."/>
            <person name="Niang G."/>
            <person name="Scheremetjew M."/>
            <person name="Finn R."/>
            <person name="Kale V."/>
            <person name="Holt S."/>
            <person name="Cochrane G."/>
            <person name="Meng A."/>
            <person name="Brown T."/>
            <person name="Cohen L."/>
        </authorList>
    </citation>
    <scope>NUCLEOTIDE SEQUENCE</scope>
    <source>
        <strain evidence="7">SoJaBio B1-5/56/2</strain>
    </source>
</reference>
<evidence type="ECO:0000256" key="4">
    <source>
        <dbReference type="ARBA" id="ARBA00023002"/>
    </source>
</evidence>
<dbReference type="GO" id="GO:0005506">
    <property type="term" value="F:iron ion binding"/>
    <property type="evidence" value="ECO:0007669"/>
    <property type="project" value="InterPro"/>
</dbReference>
<keyword evidence="4" id="KW-0560">Oxidoreductase</keyword>
<evidence type="ECO:0000256" key="3">
    <source>
        <dbReference type="ARBA" id="ARBA00022964"/>
    </source>
</evidence>
<evidence type="ECO:0000259" key="6">
    <source>
        <dbReference type="SMART" id="SM00702"/>
    </source>
</evidence>
<evidence type="ECO:0000313" key="7">
    <source>
        <dbReference type="EMBL" id="CAE2311377.1"/>
    </source>
</evidence>
<dbReference type="Gene3D" id="2.60.120.620">
    <property type="entry name" value="q2cbj1_9rhob like domain"/>
    <property type="match status" value="1"/>
</dbReference>
<dbReference type="Pfam" id="PF13640">
    <property type="entry name" value="2OG-FeII_Oxy_3"/>
    <property type="match status" value="1"/>
</dbReference>
<gene>
    <name evidence="7" type="ORF">NAES01612_LOCUS14024</name>
</gene>
<dbReference type="GO" id="GO:0005783">
    <property type="term" value="C:endoplasmic reticulum"/>
    <property type="evidence" value="ECO:0007669"/>
    <property type="project" value="TreeGrafter"/>
</dbReference>
<feature type="domain" description="Prolyl 4-hydroxylase alpha subunit" evidence="6">
    <location>
        <begin position="42"/>
        <end position="226"/>
    </location>
</feature>
<sequence>MARNGLSVGAEGPISQDFKFDSPAPTPVFHDLDIYDCRGQKLLAFTVDNVLSEDECQRLIDATEARGYAQALVNVGFGRQELMDDVRKSDRFMSDDKDFAKSLLDRLTGGELFPNSFKKHDVVCLNERLRFLRYYKGGFFAHHHDGCYIRPDGSERSYVTLQLYLNTPAKGGATTFFSVYTKDGKPIEKIAVNPRPGKVLIFQHNILHEGSLLEEGVKYAMRTDIMYKNK</sequence>
<dbReference type="PANTHER" id="PTHR10869">
    <property type="entry name" value="PROLYL 4-HYDROXYLASE ALPHA SUBUNIT"/>
    <property type="match status" value="1"/>
</dbReference>
<dbReference type="PANTHER" id="PTHR10869:SF241">
    <property type="entry name" value="FE2OG DIOXYGENASE DOMAIN-CONTAINING PROTEIN"/>
    <property type="match status" value="1"/>
</dbReference>
<keyword evidence="2" id="KW-0479">Metal-binding</keyword>